<accession>A0ACC3CD82</accession>
<protein>
    <submittedName>
        <fullName evidence="1">Uncharacterized protein</fullName>
    </submittedName>
</protein>
<organism evidence="1 2">
    <name type="scientific">Pyropia yezoensis</name>
    <name type="common">Susabi-nori</name>
    <name type="synonym">Porphyra yezoensis</name>
    <dbReference type="NCBI Taxonomy" id="2788"/>
    <lineage>
        <taxon>Eukaryota</taxon>
        <taxon>Rhodophyta</taxon>
        <taxon>Bangiophyceae</taxon>
        <taxon>Bangiales</taxon>
        <taxon>Bangiaceae</taxon>
        <taxon>Pyropia</taxon>
    </lineage>
</organism>
<reference evidence="1" key="1">
    <citation type="submission" date="2019-11" db="EMBL/GenBank/DDBJ databases">
        <title>Nori genome reveals adaptations in red seaweeds to the harsh intertidal environment.</title>
        <authorList>
            <person name="Wang D."/>
            <person name="Mao Y."/>
        </authorList>
    </citation>
    <scope>NUCLEOTIDE SEQUENCE</scope>
    <source>
        <tissue evidence="1">Gametophyte</tissue>
    </source>
</reference>
<gene>
    <name evidence="1" type="ORF">I4F81_010438</name>
</gene>
<comment type="caution">
    <text evidence="1">The sequence shown here is derived from an EMBL/GenBank/DDBJ whole genome shotgun (WGS) entry which is preliminary data.</text>
</comment>
<dbReference type="Proteomes" id="UP000798662">
    <property type="component" value="Chromosome 3"/>
</dbReference>
<dbReference type="EMBL" id="CM020620">
    <property type="protein sequence ID" value="KAK1867941.1"/>
    <property type="molecule type" value="Genomic_DNA"/>
</dbReference>
<name>A0ACC3CD82_PYRYE</name>
<evidence type="ECO:0000313" key="1">
    <source>
        <dbReference type="EMBL" id="KAK1867941.1"/>
    </source>
</evidence>
<proteinExistence type="predicted"/>
<sequence>MVKVERWVERNVDQSVGSSTYPANAPESEVEVIWSKSPAMLMGVVEHRGNRFFNIITYKAFFHLSEHAAAKQFRHLHRVYALYADLFENGSADAENDRPSALVSAELLYGTFSVLVDMPFVDGRLATEEELDEDGPVLQQIAAAITWLTHRGLVYCALRVPNVVVTDNQGEVVAHLVYYDDMVIVSPGTVRSTDALVEAVGENAAKLGFRNCAANIGGRPALRRLLDQTLQVTKEEAGHGPQRGPPPPPPRQRSPL</sequence>
<keyword evidence="2" id="KW-1185">Reference proteome</keyword>
<evidence type="ECO:0000313" key="2">
    <source>
        <dbReference type="Proteomes" id="UP000798662"/>
    </source>
</evidence>